<dbReference type="EMBL" id="CAJVPV010004000">
    <property type="protein sequence ID" value="CAG8564483.1"/>
    <property type="molecule type" value="Genomic_DNA"/>
</dbReference>
<dbReference type="InterPro" id="IPR029047">
    <property type="entry name" value="HSP70_peptide-bd_sf"/>
</dbReference>
<dbReference type="Pfam" id="PF00012">
    <property type="entry name" value="HSP70"/>
    <property type="match status" value="1"/>
</dbReference>
<keyword evidence="2 4" id="KW-0547">Nucleotide-binding</keyword>
<dbReference type="PROSITE" id="PS00297">
    <property type="entry name" value="HSP70_1"/>
    <property type="match status" value="1"/>
</dbReference>
<dbReference type="PANTHER" id="PTHR19375">
    <property type="entry name" value="HEAT SHOCK PROTEIN 70KDA"/>
    <property type="match status" value="1"/>
</dbReference>
<dbReference type="InterPro" id="IPR013126">
    <property type="entry name" value="Hsp_70_fam"/>
</dbReference>
<proteinExistence type="inferred from homology"/>
<keyword evidence="3 4" id="KW-0067">ATP-binding</keyword>
<evidence type="ECO:0000256" key="3">
    <source>
        <dbReference type="ARBA" id="ARBA00022840"/>
    </source>
</evidence>
<protein>
    <submittedName>
        <fullName evidence="5">6076_t:CDS:1</fullName>
    </submittedName>
</protein>
<accession>A0A9N9BI43</accession>
<gene>
    <name evidence="5" type="ORF">AMORRO_LOCUS6174</name>
</gene>
<dbReference type="InterPro" id="IPR018181">
    <property type="entry name" value="Heat_shock_70_CS"/>
</dbReference>
<evidence type="ECO:0000313" key="5">
    <source>
        <dbReference type="EMBL" id="CAG8564483.1"/>
    </source>
</evidence>
<dbReference type="SUPFAM" id="SSF53067">
    <property type="entry name" value="Actin-like ATPase domain"/>
    <property type="match status" value="2"/>
</dbReference>
<dbReference type="AlphaFoldDB" id="A0A9N9BI43"/>
<dbReference type="PROSITE" id="PS01036">
    <property type="entry name" value="HSP70_3"/>
    <property type="match status" value="1"/>
</dbReference>
<dbReference type="InterPro" id="IPR043129">
    <property type="entry name" value="ATPase_NBD"/>
</dbReference>
<evidence type="ECO:0000313" key="6">
    <source>
        <dbReference type="Proteomes" id="UP000789342"/>
    </source>
</evidence>
<keyword evidence="6" id="KW-1185">Reference proteome</keyword>
<evidence type="ECO:0000256" key="1">
    <source>
        <dbReference type="ARBA" id="ARBA00007381"/>
    </source>
</evidence>
<dbReference type="GO" id="GO:0140662">
    <property type="term" value="F:ATP-dependent protein folding chaperone"/>
    <property type="evidence" value="ECO:0007669"/>
    <property type="project" value="InterPro"/>
</dbReference>
<reference evidence="5" key="1">
    <citation type="submission" date="2021-06" db="EMBL/GenBank/DDBJ databases">
        <authorList>
            <person name="Kallberg Y."/>
            <person name="Tangrot J."/>
            <person name="Rosling A."/>
        </authorList>
    </citation>
    <scope>NUCLEOTIDE SEQUENCE</scope>
    <source>
        <strain evidence="5">CL551</strain>
    </source>
</reference>
<organism evidence="5 6">
    <name type="scientific">Acaulospora morrowiae</name>
    <dbReference type="NCBI Taxonomy" id="94023"/>
    <lineage>
        <taxon>Eukaryota</taxon>
        <taxon>Fungi</taxon>
        <taxon>Fungi incertae sedis</taxon>
        <taxon>Mucoromycota</taxon>
        <taxon>Glomeromycotina</taxon>
        <taxon>Glomeromycetes</taxon>
        <taxon>Diversisporales</taxon>
        <taxon>Acaulosporaceae</taxon>
        <taxon>Acaulospora</taxon>
    </lineage>
</organism>
<dbReference type="FunFam" id="3.30.30.30:FF:000001">
    <property type="entry name" value="heat shock 70 kDa protein-like"/>
    <property type="match status" value="1"/>
</dbReference>
<comment type="caution">
    <text evidence="5">The sequence shown here is derived from an EMBL/GenBank/DDBJ whole genome shotgun (WGS) entry which is preliminary data.</text>
</comment>
<dbReference type="Gene3D" id="3.30.420.40">
    <property type="match status" value="2"/>
</dbReference>
<dbReference type="SUPFAM" id="SSF100920">
    <property type="entry name" value="Heat shock protein 70kD (HSP70), peptide-binding domain"/>
    <property type="match status" value="1"/>
</dbReference>
<dbReference type="FunFam" id="3.90.640.10:FF:000134">
    <property type="entry name" value="Heat shock cognate 71 kDa protein"/>
    <property type="match status" value="1"/>
</dbReference>
<dbReference type="Gene3D" id="2.60.34.10">
    <property type="entry name" value="Substrate Binding Domain Of DNAk, Chain A, domain 1"/>
    <property type="match status" value="1"/>
</dbReference>
<dbReference type="Proteomes" id="UP000789342">
    <property type="component" value="Unassembled WGS sequence"/>
</dbReference>
<sequence>MWSKAIGIDLGTTNSCAGIWKNGKVEIIPNDHGNRTTPSYVAFSRAGRAIGENARNQIFMNPSNTIYNIKRLIGRQFMDPEVQSDVKYWPFQVINKNGRPYIQVEYRGKIKQLSPVEILSMLLCKIKESAEIFLEESVRNVVIAGGPYFNYSQRQAIKEAAMIARLNVHQIFTGSEAAAVAYNFYNRVSKERNILVFDFGGGTLDISILAVEEGLLEVKATASNAHLGGEDFDKRIVNHFVFEFKRKFKKDLTTDKRALCRLRTACERAKCALSSHTQAFIEIDYLFEEIDFYTSLTRDKFVEINMALFRRIIKPVERALRDAKIDKSHIHEVVLVGGSTHIPEVQKIISKFFNGKELDKSINPDEAIAYGAALYAASLSGDCSEQLQDTLLIRVLPRSLCVEIGDGVMKSIIKRNSSIPKRKYKILSTDSDNASYLVLKVYEGERTRTKDNGLIYEFQLTGIPCAPRGVSWIEVCYDVDSRGNLYVCVTVLVSAVDKTHGRANKITIVEDDRYDRLLKEEFEQMLLNAEEYNAEDKKIPEKERARNRFERYLDNLRETLQDAVTWFNDNQDAESEEYECKREDTIKKISCEAEEFDD</sequence>
<dbReference type="OrthoDB" id="2401965at2759"/>
<evidence type="ECO:0000256" key="4">
    <source>
        <dbReference type="RuleBase" id="RU003322"/>
    </source>
</evidence>
<dbReference type="GO" id="GO:0005524">
    <property type="term" value="F:ATP binding"/>
    <property type="evidence" value="ECO:0007669"/>
    <property type="project" value="UniProtKB-KW"/>
</dbReference>
<comment type="similarity">
    <text evidence="1 4">Belongs to the heat shock protein 70 family.</text>
</comment>
<name>A0A9N9BI43_9GLOM</name>
<dbReference type="PRINTS" id="PR00301">
    <property type="entry name" value="HEATSHOCK70"/>
</dbReference>
<evidence type="ECO:0000256" key="2">
    <source>
        <dbReference type="ARBA" id="ARBA00022741"/>
    </source>
</evidence>
<dbReference type="Gene3D" id="3.90.640.10">
    <property type="entry name" value="Actin, Chain A, domain 4"/>
    <property type="match status" value="1"/>
</dbReference>
<dbReference type="PROSITE" id="PS00329">
    <property type="entry name" value="HSP70_2"/>
    <property type="match status" value="1"/>
</dbReference>
<dbReference type="Gene3D" id="3.30.30.30">
    <property type="match status" value="1"/>
</dbReference>